<feature type="transmembrane region" description="Helical" evidence="6">
    <location>
        <begin position="206"/>
        <end position="225"/>
    </location>
</feature>
<accession>A0ABC8XMQ2</accession>
<evidence type="ECO:0000256" key="5">
    <source>
        <dbReference type="SAM" id="MobiDB-lite"/>
    </source>
</evidence>
<proteinExistence type="predicted"/>
<dbReference type="CDD" id="cd07042">
    <property type="entry name" value="STAS_SulP_like_sulfate_transporter"/>
    <property type="match status" value="1"/>
</dbReference>
<evidence type="ECO:0000256" key="2">
    <source>
        <dbReference type="ARBA" id="ARBA00022692"/>
    </source>
</evidence>
<dbReference type="Pfam" id="PF01740">
    <property type="entry name" value="STAS"/>
    <property type="match status" value="1"/>
</dbReference>
<evidence type="ECO:0000256" key="6">
    <source>
        <dbReference type="SAM" id="Phobius"/>
    </source>
</evidence>
<feature type="transmembrane region" description="Helical" evidence="6">
    <location>
        <begin position="476"/>
        <end position="500"/>
    </location>
</feature>
<protein>
    <recommendedName>
        <fullName evidence="7">STAS domain-containing protein</fullName>
    </recommendedName>
</protein>
<dbReference type="Pfam" id="PF00916">
    <property type="entry name" value="Sulfate_transp"/>
    <property type="match status" value="1"/>
</dbReference>
<organism evidence="8 9">
    <name type="scientific">Urochloa decumbens</name>
    <dbReference type="NCBI Taxonomy" id="240449"/>
    <lineage>
        <taxon>Eukaryota</taxon>
        <taxon>Viridiplantae</taxon>
        <taxon>Streptophyta</taxon>
        <taxon>Embryophyta</taxon>
        <taxon>Tracheophyta</taxon>
        <taxon>Spermatophyta</taxon>
        <taxon>Magnoliopsida</taxon>
        <taxon>Liliopsida</taxon>
        <taxon>Poales</taxon>
        <taxon>Poaceae</taxon>
        <taxon>PACMAD clade</taxon>
        <taxon>Panicoideae</taxon>
        <taxon>Panicodae</taxon>
        <taxon>Paniceae</taxon>
        <taxon>Melinidinae</taxon>
        <taxon>Urochloa</taxon>
    </lineage>
</organism>
<dbReference type="SUPFAM" id="SSF52091">
    <property type="entry name" value="SpoIIaa-like"/>
    <property type="match status" value="1"/>
</dbReference>
<feature type="transmembrane region" description="Helical" evidence="6">
    <location>
        <begin position="286"/>
        <end position="307"/>
    </location>
</feature>
<evidence type="ECO:0000256" key="4">
    <source>
        <dbReference type="ARBA" id="ARBA00023136"/>
    </source>
</evidence>
<feature type="transmembrane region" description="Helical" evidence="6">
    <location>
        <begin position="435"/>
        <end position="456"/>
    </location>
</feature>
<evidence type="ECO:0000313" key="9">
    <source>
        <dbReference type="Proteomes" id="UP001497457"/>
    </source>
</evidence>
<dbReference type="PROSITE" id="PS01130">
    <property type="entry name" value="SLC26A"/>
    <property type="match status" value="1"/>
</dbReference>
<feature type="transmembrane region" description="Helical" evidence="6">
    <location>
        <begin position="263"/>
        <end position="279"/>
    </location>
</feature>
<dbReference type="InterPro" id="IPR011547">
    <property type="entry name" value="SLC26A/SulP_dom"/>
</dbReference>
<dbReference type="InterPro" id="IPR036513">
    <property type="entry name" value="STAS_dom_sf"/>
</dbReference>
<gene>
    <name evidence="8" type="ORF">URODEC1_LOCUS25898</name>
</gene>
<feature type="domain" description="STAS" evidence="7">
    <location>
        <begin position="548"/>
        <end position="644"/>
    </location>
</feature>
<keyword evidence="3 6" id="KW-1133">Transmembrane helix</keyword>
<dbReference type="GO" id="GO:0016020">
    <property type="term" value="C:membrane"/>
    <property type="evidence" value="ECO:0007669"/>
    <property type="project" value="UniProtKB-SubCell"/>
</dbReference>
<keyword evidence="4 6" id="KW-0472">Membrane</keyword>
<dbReference type="AlphaFoldDB" id="A0ABC8XMQ2"/>
<feature type="transmembrane region" description="Helical" evidence="6">
    <location>
        <begin position="380"/>
        <end position="402"/>
    </location>
</feature>
<dbReference type="Proteomes" id="UP001497457">
    <property type="component" value="Chromosome 15b"/>
</dbReference>
<reference evidence="8" key="1">
    <citation type="submission" date="2024-10" db="EMBL/GenBank/DDBJ databases">
        <authorList>
            <person name="Ryan C."/>
        </authorList>
    </citation>
    <scope>NUCLEOTIDE SEQUENCE [LARGE SCALE GENOMIC DNA]</scope>
</reference>
<dbReference type="InterPro" id="IPR018045">
    <property type="entry name" value="S04_transporter_CS"/>
</dbReference>
<dbReference type="InterPro" id="IPR001902">
    <property type="entry name" value="SLC26A/SulP_fam"/>
</dbReference>
<name>A0ABC8XMQ2_9POAL</name>
<dbReference type="PANTHER" id="PTHR11814">
    <property type="entry name" value="SULFATE TRANSPORTER"/>
    <property type="match status" value="1"/>
</dbReference>
<keyword evidence="2 6" id="KW-0812">Transmembrane</keyword>
<sequence>MESWQFPQGVHPNTSKPAIEPMASEASVPKREDFAKLVLQGPEPPSLWYELIGMLRKAVRYRSADKHFTLSVCAMSILHSLFPILEWSKSYSLKSFRSDIMAGLTLASLSIPQSIGYANLAKLDPQYGLYTSAVPPLVYTVMGTSREIAIGPVAVVSLLLSSMVKKIADPTLDLASYRKMIFTVTLLTGVFQFAFGLFRLGFLVDFLSHAAITGFMGGAAIVIGLQQLKGLLGLSHFTSNTDVVSVTRAVWVSFHEPWHPENFFIGCSFFLFILGMRFIGRKNKKLFWVSAIAPLLSVALSTLMVYVTRADNRGVKIIQKVDAGINSSSVKQINLNGPYVPECAKIALICAVIALTEAIAVGRSFSVINGYKLDGNKEMIAMGFMNVAGSLSSCYVATGSFSRTAVNFTAGCKTALSNVVMAATVMVALELLTKLLFYTPVSILASIILSALPGLINVQEVCILWKVDKMDFLTCMGSFLGVLFGSVEIGLSVAIGVSFAKVIIHSIRPQVQILGRLQGTSIFCNIKQYPMVCQTPAVLTTRIDTSFLCFINAKFIRERITGWITEKLDEIRSVVLDMSNVANIDTAGLAALEELREELLSHGIQMAIASPGWQVIHKMKLARLIDGTGEAWIFLTVGEAVEACLASKKSGDLEC</sequence>
<dbReference type="Gene3D" id="3.30.750.24">
    <property type="entry name" value="STAS domain"/>
    <property type="match status" value="1"/>
</dbReference>
<evidence type="ECO:0000259" key="7">
    <source>
        <dbReference type="PROSITE" id="PS50801"/>
    </source>
</evidence>
<comment type="subcellular location">
    <subcellularLocation>
        <location evidence="1">Membrane</location>
        <topology evidence="1">Multi-pass membrane protein</topology>
    </subcellularLocation>
</comment>
<dbReference type="EMBL" id="OZ075125">
    <property type="protein sequence ID" value="CAL4929585.1"/>
    <property type="molecule type" value="Genomic_DNA"/>
</dbReference>
<dbReference type="NCBIfam" id="TIGR00815">
    <property type="entry name" value="sulP"/>
    <property type="match status" value="1"/>
</dbReference>
<evidence type="ECO:0000256" key="1">
    <source>
        <dbReference type="ARBA" id="ARBA00004141"/>
    </source>
</evidence>
<feature type="transmembrane region" description="Helical" evidence="6">
    <location>
        <begin position="408"/>
        <end position="428"/>
    </location>
</feature>
<dbReference type="InterPro" id="IPR002645">
    <property type="entry name" value="STAS_dom"/>
</dbReference>
<feature type="transmembrane region" description="Helical" evidence="6">
    <location>
        <begin position="181"/>
        <end position="200"/>
    </location>
</feature>
<dbReference type="PROSITE" id="PS50801">
    <property type="entry name" value="STAS"/>
    <property type="match status" value="1"/>
</dbReference>
<keyword evidence="9" id="KW-1185">Reference proteome</keyword>
<evidence type="ECO:0000313" key="8">
    <source>
        <dbReference type="EMBL" id="CAL4929585.1"/>
    </source>
</evidence>
<evidence type="ECO:0000256" key="3">
    <source>
        <dbReference type="ARBA" id="ARBA00022989"/>
    </source>
</evidence>
<feature type="region of interest" description="Disordered" evidence="5">
    <location>
        <begin position="1"/>
        <end position="23"/>
    </location>
</feature>